<keyword evidence="4" id="KW-1185">Reference proteome</keyword>
<evidence type="ECO:0000256" key="2">
    <source>
        <dbReference type="SAM" id="MobiDB-lite"/>
    </source>
</evidence>
<dbReference type="InParanoid" id="A0A0V0QN06"/>
<feature type="compositionally biased region" description="Basic and acidic residues" evidence="2">
    <location>
        <begin position="127"/>
        <end position="140"/>
    </location>
</feature>
<keyword evidence="1" id="KW-0175">Coiled coil</keyword>
<evidence type="ECO:0000313" key="3">
    <source>
        <dbReference type="EMBL" id="KRX03613.1"/>
    </source>
</evidence>
<feature type="compositionally biased region" description="Low complexity" evidence="2">
    <location>
        <begin position="405"/>
        <end position="417"/>
    </location>
</feature>
<feature type="compositionally biased region" description="Basic and acidic residues" evidence="2">
    <location>
        <begin position="1205"/>
        <end position="1218"/>
    </location>
</feature>
<name>A0A0V0QN06_PSEPJ</name>
<feature type="region of interest" description="Disordered" evidence="2">
    <location>
        <begin position="400"/>
        <end position="427"/>
    </location>
</feature>
<reference evidence="3 4" key="1">
    <citation type="journal article" date="2015" name="Sci. Rep.">
        <title>Genome of the facultative scuticociliatosis pathogen Pseudocohnilembus persalinus provides insight into its virulence through horizontal gene transfer.</title>
        <authorList>
            <person name="Xiong J."/>
            <person name="Wang G."/>
            <person name="Cheng J."/>
            <person name="Tian M."/>
            <person name="Pan X."/>
            <person name="Warren A."/>
            <person name="Jiang C."/>
            <person name="Yuan D."/>
            <person name="Miao W."/>
        </authorList>
    </citation>
    <scope>NUCLEOTIDE SEQUENCE [LARGE SCALE GENOMIC DNA]</scope>
    <source>
        <strain evidence="3">36N120E</strain>
    </source>
</reference>
<sequence>MYNKYSSSQNYYFTKDLNEILSNQRTKSVIKYKDQIQYDEEEEYLKRSYKLKEYPHKIKLLTEYYKFHQDIPRMFCLPETVILNNFHDKKRRIEYFRIAKLIESENQKNPNKPPKGIVGDKPGMKTNESETIDHDQKQQNQVEDKILKDLSSFIKKDQNKNYNAIQIIDQQQQNQQNNLINLQNGHQNSQLDNENSVTIWYLNNKLEEAIQNNDFKTQNKNQTQYNQNQKDQLDLSSLSYQTVNKSYHFSNNVNMQNNYQKQQLQKKEKNQNFHDLDNFLKFLHQMKEKQGNDSCIVELSHLEISQNQSQKRYQPKLKQEIEIQLQKQKPQNQNFKKIQKNEQQIQQKLQNHQQQLKKNDKSNNNGQLKSDNKQQQNKQSQPILQESSLLFKQQTKQNFKNAISQQPSVQQQTQKQQLNKKPHISNLKLEDIDYNQIYKQSENENQQKGSSYLLQTAKNIQTKEAFMDFIYSSRNHNNKNTVIDKKQEIENLQNKNQYINSQNINQQKGFLNMDNNNNLDAKTIGNQIQQQINQLNQQGQSIQLKNQIDKQLVTNRQGQNLVKDNQEKARNLTLKLAKNSLSKLKISPRSQLDGIKLESQYFDNSIGKSVPQTQMHQKTSSLGQFQINLSKKKSINNSKKSSNNSSKNINPKLRSQNFSSQNQNLLTEKQLKLEKEQQDFIISPGKKSQKKNLNIQKNQNNTNRPKSGIQNHQIKDLSLKSSNHGNSTKINFFNQDNQFNNNNIYKNEQKILKYLENISPDVKQMNNYINTGSFTHRELGRDNQSQNNNSGIYQKTLQNSSTKHQYQKQQQQFNLNNNEFFQIKNTDKNQYDNQNLGQQFSKESKLEYNRLASSSEFQKQQLQHKRTQSQIDNKLLTQKFMQQDIQSFKNNQANKQQLIQNQSQLKSSKPSQNLQLQQKNQQTGNNFLQNQPSSTTQNFSLSQKIITAQKQISRNSSHEQGLKNKKQLNIARKNNPQISLQSQKINKSNQIYQNDIDKNQIPSELQQINEYNLNSKNISQQQLMYAEAKKLYNNQSAKNRNSMHDFQIQKLQQQQKNQNHKHTKSEKFDNYSTIQQKISTQNSPRIIINLNQQVPNNNTNSDNLNKTNTISQKQKQFIEQSNNNNDILLQKKFENFNFTHNIAKKNLQNNGNSNNNVKNNNLTPQQQQQKKLNLNQIQEQIKSQFQQKLSPDNKITSKQQTKTNFFDKKQKGQTERSSIKIQHNNQNQINNPDQILNSSGNLSNKSRAVLGTSDFLYQKYIQKRKVLDYQRIKVNTMIGVSVMSPYLCLWFMKLQPNLLKLLSLNQGSTGFLIGSVVTDAMIFFPVAQCLYHFTFEQIYNNYLKQQSHNWLQVEKCEHSLSNYWKVWVPVCGFYYWFVPGMFRPLMANVSMSSWNQYVNVATSKIL</sequence>
<organism evidence="3 4">
    <name type="scientific">Pseudocohnilembus persalinus</name>
    <name type="common">Ciliate</name>
    <dbReference type="NCBI Taxonomy" id="266149"/>
    <lineage>
        <taxon>Eukaryota</taxon>
        <taxon>Sar</taxon>
        <taxon>Alveolata</taxon>
        <taxon>Ciliophora</taxon>
        <taxon>Intramacronucleata</taxon>
        <taxon>Oligohymenophorea</taxon>
        <taxon>Scuticociliatia</taxon>
        <taxon>Philasterida</taxon>
        <taxon>Pseudocohnilembidae</taxon>
        <taxon>Pseudocohnilembus</taxon>
    </lineage>
</organism>
<feature type="region of interest" description="Disordered" evidence="2">
    <location>
        <begin position="1145"/>
        <end position="1171"/>
    </location>
</feature>
<accession>A0A0V0QN06</accession>
<dbReference type="EMBL" id="LDAU01000129">
    <property type="protein sequence ID" value="KRX03613.1"/>
    <property type="molecule type" value="Genomic_DNA"/>
</dbReference>
<feature type="region of interest" description="Disordered" evidence="2">
    <location>
        <begin position="1185"/>
        <end position="1240"/>
    </location>
</feature>
<evidence type="ECO:0000313" key="4">
    <source>
        <dbReference type="Proteomes" id="UP000054937"/>
    </source>
</evidence>
<comment type="caution">
    <text evidence="3">The sequence shown here is derived from an EMBL/GenBank/DDBJ whole genome shotgun (WGS) entry which is preliminary data.</text>
</comment>
<feature type="region of interest" description="Disordered" evidence="2">
    <location>
        <begin position="633"/>
        <end position="661"/>
    </location>
</feature>
<feature type="region of interest" description="Disordered" evidence="2">
    <location>
        <begin position="106"/>
        <end position="140"/>
    </location>
</feature>
<feature type="region of interest" description="Disordered" evidence="2">
    <location>
        <begin position="681"/>
        <end position="710"/>
    </location>
</feature>
<evidence type="ECO:0000256" key="1">
    <source>
        <dbReference type="SAM" id="Coils"/>
    </source>
</evidence>
<protein>
    <submittedName>
        <fullName evidence="3">Uncharacterized protein</fullName>
    </submittedName>
</protein>
<feature type="compositionally biased region" description="Low complexity" evidence="2">
    <location>
        <begin position="635"/>
        <end position="652"/>
    </location>
</feature>
<feature type="coiled-coil region" evidence="1">
    <location>
        <begin position="475"/>
        <end position="502"/>
    </location>
</feature>
<proteinExistence type="predicted"/>
<feature type="compositionally biased region" description="Low complexity" evidence="2">
    <location>
        <begin position="691"/>
        <end position="703"/>
    </location>
</feature>
<feature type="compositionally biased region" description="Low complexity" evidence="2">
    <location>
        <begin position="1219"/>
        <end position="1237"/>
    </location>
</feature>
<gene>
    <name evidence="3" type="ORF">PPERSA_04165</name>
</gene>
<dbReference type="Proteomes" id="UP000054937">
    <property type="component" value="Unassembled WGS sequence"/>
</dbReference>
<feature type="region of interest" description="Disordered" evidence="2">
    <location>
        <begin position="328"/>
        <end position="382"/>
    </location>
</feature>
<feature type="compositionally biased region" description="Low complexity" evidence="2">
    <location>
        <begin position="367"/>
        <end position="382"/>
    </location>
</feature>
<feature type="compositionally biased region" description="Polar residues" evidence="2">
    <location>
        <begin position="1189"/>
        <end position="1204"/>
    </location>
</feature>
<feature type="compositionally biased region" description="Low complexity" evidence="2">
    <location>
        <begin position="328"/>
        <end position="356"/>
    </location>
</feature>